<dbReference type="GO" id="GO:0000973">
    <property type="term" value="P:post-transcriptional tethering of RNA polymerase II gene DNA at nuclear periphery"/>
    <property type="evidence" value="ECO:0007669"/>
    <property type="project" value="TreeGrafter"/>
</dbReference>
<keyword evidence="3" id="KW-0653">Protein transport</keyword>
<keyword evidence="5 7" id="KW-0906">Nuclear pore complex</keyword>
<dbReference type="InterPro" id="IPR007252">
    <property type="entry name" value="Nup84/Nup107"/>
</dbReference>
<protein>
    <recommendedName>
        <fullName evidence="7">Nuclear pore complex protein</fullName>
    </recommendedName>
</protein>
<proteinExistence type="inferred from homology"/>
<sequence>MRMKSFTRPDSGMIAFQNSCQHSHKVKECHVGTYLPSSGVWHQTQWCPKKGLAGGSTIQHLDFDPPTCEMAQLLPDDKKQDESLLEDVWTLLRVGRLEEARELCRSAGQVSAIKSWNSLSIWTLEDWTYSPQFELWLRMKIMDQDVGNH</sequence>
<dbReference type="GO" id="GO:0006606">
    <property type="term" value="P:protein import into nucleus"/>
    <property type="evidence" value="ECO:0007669"/>
    <property type="project" value="TreeGrafter"/>
</dbReference>
<evidence type="ECO:0000313" key="8">
    <source>
        <dbReference type="EMBL" id="KAI3833530.1"/>
    </source>
</evidence>
<evidence type="ECO:0000256" key="7">
    <source>
        <dbReference type="RuleBase" id="RU365072"/>
    </source>
</evidence>
<dbReference type="GO" id="GO:0017056">
    <property type="term" value="F:structural constituent of nuclear pore"/>
    <property type="evidence" value="ECO:0007669"/>
    <property type="project" value="UniProtKB-UniRule"/>
</dbReference>
<keyword evidence="1 7" id="KW-0813">Transport</keyword>
<comment type="subunit">
    <text evidence="7">Part of the nuclear pore complex (NPC).</text>
</comment>
<name>A0AAD4X346_9MAGN</name>
<reference evidence="8" key="1">
    <citation type="submission" date="2022-04" db="EMBL/GenBank/DDBJ databases">
        <title>A functionally conserved STORR gene fusion in Papaver species that diverged 16.8 million years ago.</title>
        <authorList>
            <person name="Catania T."/>
        </authorList>
    </citation>
    <scope>NUCLEOTIDE SEQUENCE</scope>
    <source>
        <strain evidence="8">S-188037</strain>
    </source>
</reference>
<keyword evidence="2" id="KW-0509">mRNA transport</keyword>
<dbReference type="Pfam" id="PF04121">
    <property type="entry name" value="Nup84_Nup100"/>
    <property type="match status" value="1"/>
</dbReference>
<dbReference type="GO" id="GO:0006406">
    <property type="term" value="P:mRNA export from nucleus"/>
    <property type="evidence" value="ECO:0007669"/>
    <property type="project" value="TreeGrafter"/>
</dbReference>
<dbReference type="GO" id="GO:0031080">
    <property type="term" value="C:nuclear pore outer ring"/>
    <property type="evidence" value="ECO:0007669"/>
    <property type="project" value="TreeGrafter"/>
</dbReference>
<evidence type="ECO:0000256" key="2">
    <source>
        <dbReference type="ARBA" id="ARBA00022816"/>
    </source>
</evidence>
<dbReference type="PANTHER" id="PTHR13003">
    <property type="entry name" value="NUP107-RELATED"/>
    <property type="match status" value="1"/>
</dbReference>
<gene>
    <name evidence="8" type="ORF">MKW98_024529</name>
</gene>
<evidence type="ECO:0000313" key="9">
    <source>
        <dbReference type="Proteomes" id="UP001202328"/>
    </source>
</evidence>
<dbReference type="Proteomes" id="UP001202328">
    <property type="component" value="Unassembled WGS sequence"/>
</dbReference>
<comment type="function">
    <text evidence="7">Functions as a component of the nuclear pore complex (NPC).</text>
</comment>
<keyword evidence="4 7" id="KW-0811">Translocation</keyword>
<evidence type="ECO:0000256" key="6">
    <source>
        <dbReference type="ARBA" id="ARBA00023242"/>
    </source>
</evidence>
<dbReference type="GO" id="GO:0031965">
    <property type="term" value="C:nuclear membrane"/>
    <property type="evidence" value="ECO:0007669"/>
    <property type="project" value="UniProtKB-SubCell"/>
</dbReference>
<dbReference type="PANTHER" id="PTHR13003:SF2">
    <property type="entry name" value="NUCLEAR PORE COMPLEX PROTEIN NUP107"/>
    <property type="match status" value="1"/>
</dbReference>
<comment type="caution">
    <text evidence="8">The sequence shown here is derived from an EMBL/GenBank/DDBJ whole genome shotgun (WGS) entry which is preliminary data.</text>
</comment>
<dbReference type="AlphaFoldDB" id="A0AAD4X346"/>
<evidence type="ECO:0000256" key="4">
    <source>
        <dbReference type="ARBA" id="ARBA00023010"/>
    </source>
</evidence>
<dbReference type="Gene3D" id="1.10.3450.20">
    <property type="match status" value="1"/>
</dbReference>
<comment type="similarity">
    <text evidence="7">Belongs to the nucleoporin Nup84/Nup107 family.</text>
</comment>
<comment type="subcellular location">
    <subcellularLocation>
        <location evidence="7">Nucleus</location>
        <location evidence="7">Nuclear pore complex</location>
    </subcellularLocation>
    <subcellularLocation>
        <location evidence="7">Nucleus membrane</location>
    </subcellularLocation>
</comment>
<dbReference type="EMBL" id="JAJJMB010017954">
    <property type="protein sequence ID" value="KAI3833530.1"/>
    <property type="molecule type" value="Genomic_DNA"/>
</dbReference>
<accession>A0AAD4X346</accession>
<evidence type="ECO:0000256" key="5">
    <source>
        <dbReference type="ARBA" id="ARBA00023132"/>
    </source>
</evidence>
<keyword evidence="6 7" id="KW-0539">Nucleus</keyword>
<organism evidence="8 9">
    <name type="scientific">Papaver atlanticum</name>
    <dbReference type="NCBI Taxonomy" id="357466"/>
    <lineage>
        <taxon>Eukaryota</taxon>
        <taxon>Viridiplantae</taxon>
        <taxon>Streptophyta</taxon>
        <taxon>Embryophyta</taxon>
        <taxon>Tracheophyta</taxon>
        <taxon>Spermatophyta</taxon>
        <taxon>Magnoliopsida</taxon>
        <taxon>Ranunculales</taxon>
        <taxon>Papaveraceae</taxon>
        <taxon>Papaveroideae</taxon>
        <taxon>Papaver</taxon>
    </lineage>
</organism>
<evidence type="ECO:0000256" key="1">
    <source>
        <dbReference type="ARBA" id="ARBA00022448"/>
    </source>
</evidence>
<keyword evidence="7" id="KW-0472">Membrane</keyword>
<keyword evidence="9" id="KW-1185">Reference proteome</keyword>
<evidence type="ECO:0000256" key="3">
    <source>
        <dbReference type="ARBA" id="ARBA00022927"/>
    </source>
</evidence>